<dbReference type="Gene3D" id="2.40.50.40">
    <property type="match status" value="1"/>
</dbReference>
<evidence type="ECO:0000256" key="4">
    <source>
        <dbReference type="SAM" id="Coils"/>
    </source>
</evidence>
<dbReference type="GO" id="GO:0005634">
    <property type="term" value="C:nucleus"/>
    <property type="evidence" value="ECO:0007669"/>
    <property type="project" value="UniProtKB-SubCell"/>
</dbReference>
<dbReference type="EMBL" id="BJWL01000012">
    <property type="protein sequence ID" value="GFY97597.1"/>
    <property type="molecule type" value="Genomic_DNA"/>
</dbReference>
<accession>A0A7J0FI68</accession>
<dbReference type="SMART" id="SM00298">
    <property type="entry name" value="CHROMO"/>
    <property type="match status" value="1"/>
</dbReference>
<evidence type="ECO:0000256" key="5">
    <source>
        <dbReference type="SAM" id="MobiDB-lite"/>
    </source>
</evidence>
<dbReference type="InterPro" id="IPR005162">
    <property type="entry name" value="Retrotrans_gag_dom"/>
</dbReference>
<evidence type="ECO:0000256" key="1">
    <source>
        <dbReference type="ARBA" id="ARBA00004123"/>
    </source>
</evidence>
<protein>
    <submittedName>
        <fullName evidence="7">Prefoldin chaperone subunit family protein</fullName>
    </submittedName>
</protein>
<evidence type="ECO:0000259" key="6">
    <source>
        <dbReference type="PROSITE" id="PS50013"/>
    </source>
</evidence>
<comment type="subcellular location">
    <subcellularLocation>
        <location evidence="1">Nucleus</location>
    </subcellularLocation>
</comment>
<dbReference type="InterPro" id="IPR023780">
    <property type="entry name" value="Chromo_domain"/>
</dbReference>
<dbReference type="GO" id="GO:0000122">
    <property type="term" value="P:negative regulation of transcription by RNA polymerase II"/>
    <property type="evidence" value="ECO:0007669"/>
    <property type="project" value="TreeGrafter"/>
</dbReference>
<dbReference type="InterPro" id="IPR016197">
    <property type="entry name" value="Chromo-like_dom_sf"/>
</dbReference>
<dbReference type="Pfam" id="PF00385">
    <property type="entry name" value="Chromo"/>
    <property type="match status" value="1"/>
</dbReference>
<feature type="region of interest" description="Disordered" evidence="5">
    <location>
        <begin position="728"/>
        <end position="750"/>
    </location>
</feature>
<dbReference type="PANTHER" id="PTHR15111:SF0">
    <property type="entry name" value="UNCONVENTIONAL PREFOLDIN RPB5 INTERACTOR 1"/>
    <property type="match status" value="1"/>
</dbReference>
<feature type="domain" description="Chromo" evidence="6">
    <location>
        <begin position="455"/>
        <end position="513"/>
    </location>
</feature>
<dbReference type="Pfam" id="PF02996">
    <property type="entry name" value="Prefoldin"/>
    <property type="match status" value="1"/>
</dbReference>
<dbReference type="InterPro" id="IPR052255">
    <property type="entry name" value="RNA_pol_II_subunit5-mediator"/>
</dbReference>
<feature type="region of interest" description="Disordered" evidence="5">
    <location>
        <begin position="1"/>
        <end position="42"/>
    </location>
</feature>
<dbReference type="OrthoDB" id="1934635at2759"/>
<organism evidence="7 8">
    <name type="scientific">Actinidia rufa</name>
    <dbReference type="NCBI Taxonomy" id="165716"/>
    <lineage>
        <taxon>Eukaryota</taxon>
        <taxon>Viridiplantae</taxon>
        <taxon>Streptophyta</taxon>
        <taxon>Embryophyta</taxon>
        <taxon>Tracheophyta</taxon>
        <taxon>Spermatophyta</taxon>
        <taxon>Magnoliopsida</taxon>
        <taxon>eudicotyledons</taxon>
        <taxon>Gunneridae</taxon>
        <taxon>Pentapetalae</taxon>
        <taxon>asterids</taxon>
        <taxon>Ericales</taxon>
        <taxon>Actinidiaceae</taxon>
        <taxon>Actinidia</taxon>
    </lineage>
</organism>
<feature type="compositionally biased region" description="Polar residues" evidence="5">
    <location>
        <begin position="1"/>
        <end position="12"/>
    </location>
</feature>
<feature type="region of interest" description="Disordered" evidence="5">
    <location>
        <begin position="615"/>
        <end position="646"/>
    </location>
</feature>
<evidence type="ECO:0000256" key="3">
    <source>
        <dbReference type="ARBA" id="ARBA00038295"/>
    </source>
</evidence>
<dbReference type="Gene3D" id="1.10.287.370">
    <property type="match status" value="1"/>
</dbReference>
<keyword evidence="8" id="KW-1185">Reference proteome</keyword>
<evidence type="ECO:0000313" key="7">
    <source>
        <dbReference type="EMBL" id="GFY97597.1"/>
    </source>
</evidence>
<dbReference type="CDD" id="cd00024">
    <property type="entry name" value="CD_CSD"/>
    <property type="match status" value="1"/>
</dbReference>
<dbReference type="InterPro" id="IPR004127">
    <property type="entry name" value="Prefoldin_subunit_alpha"/>
</dbReference>
<dbReference type="GO" id="GO:0019212">
    <property type="term" value="F:phosphatase inhibitor activity"/>
    <property type="evidence" value="ECO:0007669"/>
    <property type="project" value="TreeGrafter"/>
</dbReference>
<feature type="compositionally biased region" description="Polar residues" evidence="5">
    <location>
        <begin position="631"/>
        <end position="640"/>
    </location>
</feature>
<keyword evidence="4" id="KW-0175">Coiled coil</keyword>
<proteinExistence type="inferred from homology"/>
<feature type="compositionally biased region" description="Polar residues" evidence="5">
    <location>
        <begin position="738"/>
        <end position="750"/>
    </location>
</feature>
<feature type="region of interest" description="Disordered" evidence="5">
    <location>
        <begin position="158"/>
        <end position="183"/>
    </location>
</feature>
<feature type="coiled-coil region" evidence="4">
    <location>
        <begin position="561"/>
        <end position="588"/>
    </location>
</feature>
<comment type="caution">
    <text evidence="7">The sequence shown here is derived from an EMBL/GenBank/DDBJ whole genome shotgun (WGS) entry which is preliminary data.</text>
</comment>
<dbReference type="GO" id="GO:0003682">
    <property type="term" value="F:chromatin binding"/>
    <property type="evidence" value="ECO:0007669"/>
    <property type="project" value="TreeGrafter"/>
</dbReference>
<dbReference type="GO" id="GO:0006457">
    <property type="term" value="P:protein folding"/>
    <property type="evidence" value="ECO:0007669"/>
    <property type="project" value="UniProtKB-ARBA"/>
</dbReference>
<dbReference type="SUPFAM" id="SSF54160">
    <property type="entry name" value="Chromo domain-like"/>
    <property type="match status" value="1"/>
</dbReference>
<dbReference type="Pfam" id="PF03732">
    <property type="entry name" value="Retrotrans_gag"/>
    <property type="match status" value="1"/>
</dbReference>
<dbReference type="InterPro" id="IPR021109">
    <property type="entry name" value="Peptidase_aspartic_dom_sf"/>
</dbReference>
<dbReference type="CDD" id="cd00303">
    <property type="entry name" value="retropepsin_like"/>
    <property type="match status" value="1"/>
</dbReference>
<dbReference type="GO" id="GO:0003714">
    <property type="term" value="F:transcription corepressor activity"/>
    <property type="evidence" value="ECO:0007669"/>
    <property type="project" value="TreeGrafter"/>
</dbReference>
<feature type="region of interest" description="Disordered" evidence="5">
    <location>
        <begin position="510"/>
        <end position="532"/>
    </location>
</feature>
<comment type="similarity">
    <text evidence="3">Belongs to the RNA polymerase II subunit 5-mediating protein family.</text>
</comment>
<evidence type="ECO:0000313" key="8">
    <source>
        <dbReference type="Proteomes" id="UP000585474"/>
    </source>
</evidence>
<sequence>MVEQLTASVQQIQRDRHQVGGNGAGPARPNQPVLERPPNFHRNEPRDLIINVEAPTFDGRLDPKAFTDWTRDMLDKWNNLRQGSKPATEYVAQFEEYLMRCDIREDERMTLSRFRQGLNDDLRKELVLREVDTLDQAYIFVQNYEMVSKPSFGRRFESRNTLRPPATLPPSKPVPNTAPLLRDGKERGILAESPGMKSTFQCYKCQGFGHKAANCGNRTLFVNSQGQNYEGDDIEEQLYEPDLENLPESDEDCEGGDVTLGVVRCALTQAKEDNDWRRNAIFYTYIKCGEKDCKVIIDSGSCINAVSSSTVSRLGLKLVPHPSPYHVSWNKRIKLNPLQPKPASKQKKENPTNGKGLNIISPKEFEREINDQSILFAVVAHEVSTENQDTPPEEVTSILQQFHEDLIAFKGHFDVPTDPFSEPTHAPTIDNPTTSDITPAPLPNSPAPKEHIDAILDEQIISTRDGGVQRFLVRWSGRPASDDTWITSDDLQQIDRDLFEYYQSRPSIHSTESSFLHPGRVGGDTGSRPPITRVYGRRSKKAYPVLLGEGYYAERTSKQTVDILKRREKALESQVESLKAVMQDLKAEASFFDATAAEVAEGLVEIREEYVEETSAEKVSEAGRFSPLTEAGSSSNFSEAESTKALTEDEDYADIMSKFEEFEKEELAEEIDNEYDEDEEHAHRISRVDKLEEMELAAESVSECNEDESNKLDFGHYRIQHSLDQKHRSSEMYLDSPSDPSSALTKSSSAEKASVLPELKNIQEEPQSKNKVLAIAVYYHPNVKASIKIQDAEKVATNAVQIQMSERKTQLVVVFWEEVRNLEPEKVVGATVQDSGSMGWMNMVILVIFIHVMVLKEEGFKLDLRLVWGYWVNNNRMHRIDEYN</sequence>
<gene>
    <name evidence="7" type="ORF">Acr_12g0001380</name>
</gene>
<evidence type="ECO:0000256" key="2">
    <source>
        <dbReference type="ARBA" id="ARBA00023242"/>
    </source>
</evidence>
<dbReference type="PROSITE" id="PS50013">
    <property type="entry name" value="CHROMO_2"/>
    <property type="match status" value="1"/>
</dbReference>
<dbReference type="GO" id="GO:0009409">
    <property type="term" value="P:response to cold"/>
    <property type="evidence" value="ECO:0007669"/>
    <property type="project" value="UniProtKB-ARBA"/>
</dbReference>
<dbReference type="AlphaFoldDB" id="A0A7J0FI68"/>
<dbReference type="InterPro" id="IPR000953">
    <property type="entry name" value="Chromo/chromo_shadow_dom"/>
</dbReference>
<dbReference type="InterPro" id="IPR009053">
    <property type="entry name" value="Prefoldin"/>
</dbReference>
<dbReference type="Proteomes" id="UP000585474">
    <property type="component" value="Unassembled WGS sequence"/>
</dbReference>
<keyword evidence="2" id="KW-0539">Nucleus</keyword>
<dbReference type="Gene3D" id="2.40.70.10">
    <property type="entry name" value="Acid Proteases"/>
    <property type="match status" value="1"/>
</dbReference>
<name>A0A7J0FI68_9ERIC</name>
<dbReference type="SUPFAM" id="SSF46579">
    <property type="entry name" value="Prefoldin"/>
    <property type="match status" value="1"/>
</dbReference>
<dbReference type="PANTHER" id="PTHR15111">
    <property type="entry name" value="RNA POLYMERASE II SUBUNIT 5-MEDIATING PROTEIN NNX3"/>
    <property type="match status" value="1"/>
</dbReference>
<feature type="region of interest" description="Disordered" evidence="5">
    <location>
        <begin position="336"/>
        <end position="358"/>
    </location>
</feature>
<reference evidence="7 8" key="1">
    <citation type="submission" date="2019-07" db="EMBL/GenBank/DDBJ databases">
        <title>De Novo Assembly of kiwifruit Actinidia rufa.</title>
        <authorList>
            <person name="Sugita-Konishi S."/>
            <person name="Sato K."/>
            <person name="Mori E."/>
            <person name="Abe Y."/>
            <person name="Kisaki G."/>
            <person name="Hamano K."/>
            <person name="Suezawa K."/>
            <person name="Otani M."/>
            <person name="Fukuda T."/>
            <person name="Manabe T."/>
            <person name="Gomi K."/>
            <person name="Tabuchi M."/>
            <person name="Akimitsu K."/>
            <person name="Kataoka I."/>
        </authorList>
    </citation>
    <scope>NUCLEOTIDE SEQUENCE [LARGE SCALE GENOMIC DNA]</scope>
    <source>
        <strain evidence="8">cv. Fuchu</strain>
    </source>
</reference>